<reference evidence="2" key="1">
    <citation type="journal article" date="2014" name="Proc. Natl. Acad. Sci. U.S.A.">
        <title>Extensive sampling of basidiomycete genomes demonstrates inadequacy of the white-rot/brown-rot paradigm for wood decay fungi.</title>
        <authorList>
            <person name="Riley R."/>
            <person name="Salamov A.A."/>
            <person name="Brown D.W."/>
            <person name="Nagy L.G."/>
            <person name="Floudas D."/>
            <person name="Held B.W."/>
            <person name="Levasseur A."/>
            <person name="Lombard V."/>
            <person name="Morin E."/>
            <person name="Otillar R."/>
            <person name="Lindquist E.A."/>
            <person name="Sun H."/>
            <person name="LaButti K.M."/>
            <person name="Schmutz J."/>
            <person name="Jabbour D."/>
            <person name="Luo H."/>
            <person name="Baker S.E."/>
            <person name="Pisabarro A.G."/>
            <person name="Walton J.D."/>
            <person name="Blanchette R.A."/>
            <person name="Henrissat B."/>
            <person name="Martin F."/>
            <person name="Cullen D."/>
            <person name="Hibbett D.S."/>
            <person name="Grigoriev I.V."/>
        </authorList>
    </citation>
    <scope>NUCLEOTIDE SEQUENCE [LARGE SCALE GENOMIC DNA]</scope>
    <source>
        <strain evidence="2">MUCL 33604</strain>
    </source>
</reference>
<evidence type="ECO:0000313" key="2">
    <source>
        <dbReference type="Proteomes" id="UP000027265"/>
    </source>
</evidence>
<sequence length="74" mass="7872">MPSSRDRYAASESPKTRISFILSCVIASGSEEVGIAKAWGSKTCFGSPCEFVQLRVEKKNVTSTGSHATTSSGR</sequence>
<dbReference type="HOGENOM" id="CLU_2688161_0_0_1"/>
<dbReference type="EMBL" id="KL197741">
    <property type="protein sequence ID" value="KDQ52251.1"/>
    <property type="molecule type" value="Genomic_DNA"/>
</dbReference>
<dbReference type="InParanoid" id="A0A067PPK0"/>
<evidence type="ECO:0000313" key="1">
    <source>
        <dbReference type="EMBL" id="KDQ52251.1"/>
    </source>
</evidence>
<dbReference type="AlphaFoldDB" id="A0A067PPK0"/>
<keyword evidence="2" id="KW-1185">Reference proteome</keyword>
<organism evidence="1 2">
    <name type="scientific">Jaapia argillacea MUCL 33604</name>
    <dbReference type="NCBI Taxonomy" id="933084"/>
    <lineage>
        <taxon>Eukaryota</taxon>
        <taxon>Fungi</taxon>
        <taxon>Dikarya</taxon>
        <taxon>Basidiomycota</taxon>
        <taxon>Agaricomycotina</taxon>
        <taxon>Agaricomycetes</taxon>
        <taxon>Agaricomycetidae</taxon>
        <taxon>Jaapiales</taxon>
        <taxon>Jaapiaceae</taxon>
        <taxon>Jaapia</taxon>
    </lineage>
</organism>
<protein>
    <submittedName>
        <fullName evidence="1">Uncharacterized protein</fullName>
    </submittedName>
</protein>
<dbReference type="Proteomes" id="UP000027265">
    <property type="component" value="Unassembled WGS sequence"/>
</dbReference>
<accession>A0A067PPK0</accession>
<proteinExistence type="predicted"/>
<gene>
    <name evidence="1" type="ORF">JAAARDRAFT_40371</name>
</gene>
<name>A0A067PPK0_9AGAM</name>